<dbReference type="CDD" id="cd00170">
    <property type="entry name" value="SEC14"/>
    <property type="match status" value="1"/>
</dbReference>
<dbReference type="EMBL" id="JAACJJ010000043">
    <property type="protein sequence ID" value="KAF5315009.1"/>
    <property type="molecule type" value="Genomic_DNA"/>
</dbReference>
<feature type="region of interest" description="Disordered" evidence="1">
    <location>
        <begin position="306"/>
        <end position="338"/>
    </location>
</feature>
<evidence type="ECO:0000313" key="4">
    <source>
        <dbReference type="Proteomes" id="UP000567179"/>
    </source>
</evidence>
<evidence type="ECO:0000313" key="3">
    <source>
        <dbReference type="EMBL" id="KAF5315009.1"/>
    </source>
</evidence>
<dbReference type="SUPFAM" id="SSF46938">
    <property type="entry name" value="CRAL/TRIO N-terminal domain"/>
    <property type="match status" value="1"/>
</dbReference>
<sequence>MTPQMKDGKQDEILAQFREQLVTEDILHDSDSIGTDDDTLLRFLRARHFDLTQAKKMFTDCQNWRKTVKMDEIYQEIDPFDYPEREAVFESWPMWFHKVWCPCLTDKKGRPLNIQSFGDININNLYKACTPERHWQIILVNAECLVREVLPAASRAADHKVNTGFVIVDLKGFGLSSFWQIKSLVRGCFQVSQDYYPETMGQLAIINAPSSFAFIWNAIKPWLAKETVAKIDILGSNYQQVLLNLVDEENLPSLLGGKCTCDHVGGCHLSGAGPWKEGRVGWGPKVKETNVLAMTTDGRVEVLEKDEVETKEEVPTNAQLASAKEAAPEVKDSPEQLT</sequence>
<dbReference type="InterPro" id="IPR036273">
    <property type="entry name" value="CRAL/TRIO_N_dom_sf"/>
</dbReference>
<proteinExistence type="predicted"/>
<dbReference type="Gene3D" id="3.40.525.10">
    <property type="entry name" value="CRAL-TRIO lipid binding domain"/>
    <property type="match status" value="1"/>
</dbReference>
<dbReference type="Gene3D" id="1.10.8.20">
    <property type="entry name" value="N-terminal domain of phosphatidylinositol transfer protein sec14p"/>
    <property type="match status" value="1"/>
</dbReference>
<dbReference type="InterPro" id="IPR051026">
    <property type="entry name" value="PI/PC_transfer"/>
</dbReference>
<keyword evidence="4" id="KW-1185">Reference proteome</keyword>
<accession>A0A8H5B1V8</accession>
<organism evidence="3 4">
    <name type="scientific">Psilocybe cf. subviscida</name>
    <dbReference type="NCBI Taxonomy" id="2480587"/>
    <lineage>
        <taxon>Eukaryota</taxon>
        <taxon>Fungi</taxon>
        <taxon>Dikarya</taxon>
        <taxon>Basidiomycota</taxon>
        <taxon>Agaricomycotina</taxon>
        <taxon>Agaricomycetes</taxon>
        <taxon>Agaricomycetidae</taxon>
        <taxon>Agaricales</taxon>
        <taxon>Agaricineae</taxon>
        <taxon>Strophariaceae</taxon>
        <taxon>Psilocybe</taxon>
    </lineage>
</organism>
<dbReference type="SMART" id="SM00516">
    <property type="entry name" value="SEC14"/>
    <property type="match status" value="1"/>
</dbReference>
<evidence type="ECO:0000256" key="1">
    <source>
        <dbReference type="SAM" id="MobiDB-lite"/>
    </source>
</evidence>
<protein>
    <recommendedName>
        <fullName evidence="2">CRAL-TRIO domain-containing protein</fullName>
    </recommendedName>
</protein>
<dbReference type="OrthoDB" id="1434354at2759"/>
<reference evidence="3 4" key="1">
    <citation type="journal article" date="2020" name="ISME J.">
        <title>Uncovering the hidden diversity of litter-decomposition mechanisms in mushroom-forming fungi.</title>
        <authorList>
            <person name="Floudas D."/>
            <person name="Bentzer J."/>
            <person name="Ahren D."/>
            <person name="Johansson T."/>
            <person name="Persson P."/>
            <person name="Tunlid A."/>
        </authorList>
    </citation>
    <scope>NUCLEOTIDE SEQUENCE [LARGE SCALE GENOMIC DNA]</scope>
    <source>
        <strain evidence="3 4">CBS 101986</strain>
    </source>
</reference>
<dbReference type="PANTHER" id="PTHR45657">
    <property type="entry name" value="CRAL-TRIO DOMAIN-CONTAINING PROTEIN YKL091C-RELATED"/>
    <property type="match status" value="1"/>
</dbReference>
<dbReference type="SMART" id="SM01100">
    <property type="entry name" value="CRAL_TRIO_N"/>
    <property type="match status" value="1"/>
</dbReference>
<comment type="caution">
    <text evidence="3">The sequence shown here is derived from an EMBL/GenBank/DDBJ whole genome shotgun (WGS) entry which is preliminary data.</text>
</comment>
<evidence type="ECO:0000259" key="2">
    <source>
        <dbReference type="PROSITE" id="PS50191"/>
    </source>
</evidence>
<gene>
    <name evidence="3" type="ORF">D9619_007100</name>
</gene>
<dbReference type="InterPro" id="IPR011074">
    <property type="entry name" value="CRAL/TRIO_N_dom"/>
</dbReference>
<dbReference type="InterPro" id="IPR001251">
    <property type="entry name" value="CRAL-TRIO_dom"/>
</dbReference>
<dbReference type="PANTHER" id="PTHR45657:SF1">
    <property type="entry name" value="CRAL-TRIO DOMAIN-CONTAINING PROTEIN YKL091C-RELATED"/>
    <property type="match status" value="1"/>
</dbReference>
<dbReference type="Pfam" id="PF03765">
    <property type="entry name" value="CRAL_TRIO_N"/>
    <property type="match status" value="1"/>
</dbReference>
<dbReference type="AlphaFoldDB" id="A0A8H5B1V8"/>
<dbReference type="Pfam" id="PF00650">
    <property type="entry name" value="CRAL_TRIO"/>
    <property type="match status" value="1"/>
</dbReference>
<dbReference type="SUPFAM" id="SSF52087">
    <property type="entry name" value="CRAL/TRIO domain"/>
    <property type="match status" value="1"/>
</dbReference>
<feature type="domain" description="CRAL-TRIO" evidence="2">
    <location>
        <begin position="84"/>
        <end position="263"/>
    </location>
</feature>
<name>A0A8H5B1V8_9AGAR</name>
<dbReference type="PROSITE" id="PS50191">
    <property type="entry name" value="CRAL_TRIO"/>
    <property type="match status" value="1"/>
</dbReference>
<dbReference type="InterPro" id="IPR036865">
    <property type="entry name" value="CRAL-TRIO_dom_sf"/>
</dbReference>
<dbReference type="Proteomes" id="UP000567179">
    <property type="component" value="Unassembled WGS sequence"/>
</dbReference>
<feature type="compositionally biased region" description="Basic and acidic residues" evidence="1">
    <location>
        <begin position="326"/>
        <end position="338"/>
    </location>
</feature>